<name>A0A3D8QE74_9HELO</name>
<evidence type="ECO:0000256" key="1">
    <source>
        <dbReference type="SAM" id="MobiDB-lite"/>
    </source>
</evidence>
<organism evidence="2 3">
    <name type="scientific">Coleophoma cylindrospora</name>
    <dbReference type="NCBI Taxonomy" id="1849047"/>
    <lineage>
        <taxon>Eukaryota</taxon>
        <taxon>Fungi</taxon>
        <taxon>Dikarya</taxon>
        <taxon>Ascomycota</taxon>
        <taxon>Pezizomycotina</taxon>
        <taxon>Leotiomycetes</taxon>
        <taxon>Helotiales</taxon>
        <taxon>Dermateaceae</taxon>
        <taxon>Coleophoma</taxon>
    </lineage>
</organism>
<keyword evidence="3" id="KW-1185">Reference proteome</keyword>
<dbReference type="OrthoDB" id="6419443at2759"/>
<sequence length="435" mass="47578">MSQFVRQKKSQRKHPIVSSTTSLLKGPAVPVAAKERPGWKGPGFIKKGPKQQRPQTVASSSTAPNIQEQSLPLELQQLLLNIFRTTFPVCQEYEMLKPTLREINNALSVGDHEKAYGQPDWLEAYTVRWSPNRALCYASILVGLCEEFPEEPCIRKLLGSVDCDKGEELDSTKITANPLKMICFGGNAAEVMAVAAIIRHVSPDAAGKPVGEAFESDSTAGSTAVPPLSGSTAPTQSLDVHLVDIANWVSVISSLQTGLVTAPTLSKYASATAKANNASFLGPDVLKPSFQQINIFDASQEELTSMIGAEPALVTLCFTLNDLRISSVTKTATFLLKLTIAMPKKSLLLIVDPQDLPSETAAQSTHTGEAKPMYSINSLLDMVLMEKRTTNGIADKPAWTKLVEDRSRLFKLDEKLRYPLSLENIKFQVHLFRRQ</sequence>
<evidence type="ECO:0000313" key="3">
    <source>
        <dbReference type="Proteomes" id="UP000256645"/>
    </source>
</evidence>
<feature type="compositionally biased region" description="Basic residues" evidence="1">
    <location>
        <begin position="1"/>
        <end position="15"/>
    </location>
</feature>
<dbReference type="InterPro" id="IPR021463">
    <property type="entry name" value="Methyltransf_34"/>
</dbReference>
<dbReference type="Pfam" id="PF11312">
    <property type="entry name" value="Methyltransf_34"/>
    <property type="match status" value="1"/>
</dbReference>
<comment type="caution">
    <text evidence="2">The sequence shown here is derived from an EMBL/GenBank/DDBJ whole genome shotgun (WGS) entry which is preliminary data.</text>
</comment>
<proteinExistence type="predicted"/>
<dbReference type="Proteomes" id="UP000256645">
    <property type="component" value="Unassembled WGS sequence"/>
</dbReference>
<feature type="compositionally biased region" description="Polar residues" evidence="1">
    <location>
        <begin position="52"/>
        <end position="65"/>
    </location>
</feature>
<gene>
    <name evidence="2" type="ORF">BP6252_13015</name>
</gene>
<accession>A0A3D8QE74</accession>
<dbReference type="AlphaFoldDB" id="A0A3D8QE74"/>
<protein>
    <recommendedName>
        <fullName evidence="4">25S rRNA (Uridine(2843)-N(3))-methyltransferase</fullName>
    </recommendedName>
</protein>
<evidence type="ECO:0008006" key="4">
    <source>
        <dbReference type="Google" id="ProtNLM"/>
    </source>
</evidence>
<feature type="region of interest" description="Disordered" evidence="1">
    <location>
        <begin position="1"/>
        <end position="65"/>
    </location>
</feature>
<feature type="region of interest" description="Disordered" evidence="1">
    <location>
        <begin position="209"/>
        <end position="230"/>
    </location>
</feature>
<evidence type="ECO:0000313" key="2">
    <source>
        <dbReference type="EMBL" id="RDW59928.1"/>
    </source>
</evidence>
<dbReference type="EMBL" id="PDLM01000016">
    <property type="protein sequence ID" value="RDW59928.1"/>
    <property type="molecule type" value="Genomic_DNA"/>
</dbReference>
<dbReference type="STRING" id="1849047.A0A3D8QE74"/>
<reference evidence="2 3" key="1">
    <citation type="journal article" date="2018" name="IMA Fungus">
        <title>IMA Genome-F 9: Draft genome sequence of Annulohypoxylon stygium, Aspergillus mulundensis, Berkeleyomyces basicola (syn. Thielaviopsis basicola), Ceratocystis smalleyi, two Cercospora beticola strains, Coleophoma cylindrospora, Fusarium fracticaudum, Phialophora cf. hyalina, and Morchella septimelata.</title>
        <authorList>
            <person name="Wingfield B.D."/>
            <person name="Bills G.F."/>
            <person name="Dong Y."/>
            <person name="Huang W."/>
            <person name="Nel W.J."/>
            <person name="Swalarsk-Parry B.S."/>
            <person name="Vaghefi N."/>
            <person name="Wilken P.M."/>
            <person name="An Z."/>
            <person name="de Beer Z.W."/>
            <person name="De Vos L."/>
            <person name="Chen L."/>
            <person name="Duong T.A."/>
            <person name="Gao Y."/>
            <person name="Hammerbacher A."/>
            <person name="Kikkert J.R."/>
            <person name="Li Y."/>
            <person name="Li H."/>
            <person name="Li K."/>
            <person name="Li Q."/>
            <person name="Liu X."/>
            <person name="Ma X."/>
            <person name="Naidoo K."/>
            <person name="Pethybridge S.J."/>
            <person name="Sun J."/>
            <person name="Steenkamp E.T."/>
            <person name="van der Nest M.A."/>
            <person name="van Wyk S."/>
            <person name="Wingfield M.J."/>
            <person name="Xiong C."/>
            <person name="Yue Q."/>
            <person name="Zhang X."/>
        </authorList>
    </citation>
    <scope>NUCLEOTIDE SEQUENCE [LARGE SCALE GENOMIC DNA]</scope>
    <source>
        <strain evidence="2 3">BP6252</strain>
    </source>
</reference>